<comment type="similarity">
    <text evidence="2">Belongs to the SLC43A transporter (TC 2.A.1.44) family.</text>
</comment>
<dbReference type="Pfam" id="PF07690">
    <property type="entry name" value="MFS_1"/>
    <property type="match status" value="1"/>
</dbReference>
<feature type="compositionally biased region" description="Basic and acidic residues" evidence="8">
    <location>
        <begin position="8"/>
        <end position="24"/>
    </location>
</feature>
<accession>A0A086JGZ0</accession>
<dbReference type="GO" id="GO:0016020">
    <property type="term" value="C:membrane"/>
    <property type="evidence" value="ECO:0007669"/>
    <property type="project" value="UniProtKB-SubCell"/>
</dbReference>
<reference evidence="10 11" key="1">
    <citation type="submission" date="2014-02" db="EMBL/GenBank/DDBJ databases">
        <authorList>
            <person name="Sibley D."/>
            <person name="Venepally P."/>
            <person name="Karamycheva S."/>
            <person name="Hadjithomas M."/>
            <person name="Khan A."/>
            <person name="Brunk B."/>
            <person name="Roos D."/>
            <person name="Caler E."/>
            <person name="Lorenzi H."/>
        </authorList>
    </citation>
    <scope>NUCLEOTIDE SEQUENCE [LARGE SCALE GENOMIC DNA]</scope>
    <source>
        <strain evidence="10 11">GAB2-2007-GAL-DOM2</strain>
    </source>
</reference>
<feature type="transmembrane region" description="Helical" evidence="9">
    <location>
        <begin position="76"/>
        <end position="94"/>
    </location>
</feature>
<feature type="transmembrane region" description="Helical" evidence="9">
    <location>
        <begin position="442"/>
        <end position="460"/>
    </location>
</feature>
<protein>
    <submittedName>
        <fullName evidence="10">Transporter, major facilitator family protein</fullName>
    </submittedName>
</protein>
<feature type="transmembrane region" description="Helical" evidence="9">
    <location>
        <begin position="165"/>
        <end position="184"/>
    </location>
</feature>
<proteinExistence type="inferred from homology"/>
<dbReference type="InterPro" id="IPR011701">
    <property type="entry name" value="MFS"/>
</dbReference>
<feature type="transmembrane region" description="Helical" evidence="9">
    <location>
        <begin position="190"/>
        <end position="216"/>
    </location>
</feature>
<evidence type="ECO:0000256" key="6">
    <source>
        <dbReference type="ARBA" id="ARBA00022989"/>
    </source>
</evidence>
<dbReference type="SMR" id="A0A086JGZ0"/>
<dbReference type="PANTHER" id="PTHR20772">
    <property type="entry name" value="PROTEIN FMP42"/>
    <property type="match status" value="1"/>
</dbReference>
<keyword evidence="6 9" id="KW-1133">Transmembrane helix</keyword>
<evidence type="ECO:0000256" key="2">
    <source>
        <dbReference type="ARBA" id="ARBA00006595"/>
    </source>
</evidence>
<feature type="transmembrane region" description="Helical" evidence="9">
    <location>
        <begin position="321"/>
        <end position="345"/>
    </location>
</feature>
<dbReference type="InterPro" id="IPR036259">
    <property type="entry name" value="MFS_trans_sf"/>
</dbReference>
<evidence type="ECO:0000256" key="5">
    <source>
        <dbReference type="ARBA" id="ARBA00022970"/>
    </source>
</evidence>
<dbReference type="Proteomes" id="UP000028837">
    <property type="component" value="Unassembled WGS sequence"/>
</dbReference>
<gene>
    <name evidence="10" type="ORF">TGDOM2_257530</name>
</gene>
<dbReference type="GO" id="GO:0022857">
    <property type="term" value="F:transmembrane transporter activity"/>
    <property type="evidence" value="ECO:0007669"/>
    <property type="project" value="InterPro"/>
</dbReference>
<comment type="subcellular location">
    <subcellularLocation>
        <location evidence="1">Membrane</location>
        <topology evidence="1">Multi-pass membrane protein</topology>
    </subcellularLocation>
</comment>
<feature type="transmembrane region" description="Helical" evidence="9">
    <location>
        <begin position="410"/>
        <end position="430"/>
    </location>
</feature>
<feature type="transmembrane region" description="Helical" evidence="9">
    <location>
        <begin position="257"/>
        <end position="276"/>
    </location>
</feature>
<evidence type="ECO:0000256" key="1">
    <source>
        <dbReference type="ARBA" id="ARBA00004141"/>
    </source>
</evidence>
<dbReference type="GO" id="GO:0006865">
    <property type="term" value="P:amino acid transport"/>
    <property type="evidence" value="ECO:0007669"/>
    <property type="project" value="UniProtKB-KW"/>
</dbReference>
<feature type="transmembrane region" description="Helical" evidence="9">
    <location>
        <begin position="139"/>
        <end position="158"/>
    </location>
</feature>
<feature type="region of interest" description="Disordered" evidence="8">
    <location>
        <begin position="1"/>
        <end position="24"/>
    </location>
</feature>
<keyword evidence="4 9" id="KW-0812">Transmembrane</keyword>
<feature type="transmembrane region" description="Helical" evidence="9">
    <location>
        <begin position="357"/>
        <end position="375"/>
    </location>
</feature>
<feature type="transmembrane region" description="Helical" evidence="9">
    <location>
        <begin position="223"/>
        <end position="245"/>
    </location>
</feature>
<evidence type="ECO:0000313" key="11">
    <source>
        <dbReference type="Proteomes" id="UP000028837"/>
    </source>
</evidence>
<sequence>MESTEATMVERKAESPSSGDRARSIELAHQPTGAGASLSSFEVGGAKQGVNKAQDSAVNKGAANTPPRVAFGLSRYVVLVAYCLYCLLSGPSFMNWTTIADSLYKSGAFEWECKPGEIDTSVLPHEPKCPEQEVSVNHLFTVASCSYFVFAMLGGIMLDFAGPKFGALTGLACLITGWTLFGFSSESFRAYVPAMVFMGAGIDMAFFPCLCGANLFPGMVATIIAVYGSFRSISFIVGLSLRTIYINVEGATFRGVMLGYVGAGLGFCLLVALFIIPRRAWPAPDEAPSASAEQDVEAGADALAQKGEKNLTAIQSMKRDFLSLSFLPLFPYFVLVLITILFFAPSAKRLIPSAYEANQIISIFSFVPCIILGGIADRLGIVPVMMICNTCGLLSWILMLIPGIPCFAASQYIVSILISIQMSFLVSQVYCYVTEIFYPENLGKMIGFLCSVGGIISLVTDPMRKYSVDNGFYTMTVLCLIFALINEGLLLFMYVRKRKVPKVL</sequence>
<dbReference type="PANTHER" id="PTHR20772:SF2">
    <property type="entry name" value="PROTEIN FMP42"/>
    <property type="match status" value="1"/>
</dbReference>
<evidence type="ECO:0000256" key="7">
    <source>
        <dbReference type="ARBA" id="ARBA00023136"/>
    </source>
</evidence>
<dbReference type="VEuPathDB" id="ToxoDB:TGDOM2_257530"/>
<evidence type="ECO:0000256" key="8">
    <source>
        <dbReference type="SAM" id="MobiDB-lite"/>
    </source>
</evidence>
<evidence type="ECO:0000256" key="4">
    <source>
        <dbReference type="ARBA" id="ARBA00022692"/>
    </source>
</evidence>
<name>A0A086JGZ0_TOXGO</name>
<keyword evidence="7 9" id="KW-0472">Membrane</keyword>
<dbReference type="OrthoDB" id="329617at2759"/>
<dbReference type="AlphaFoldDB" id="A0A086JGZ0"/>
<keyword evidence="3" id="KW-0813">Transport</keyword>
<comment type="caution">
    <text evidence="10">The sequence shown here is derived from an EMBL/GenBank/DDBJ whole genome shotgun (WGS) entry which is preliminary data.</text>
</comment>
<dbReference type="InterPro" id="IPR052599">
    <property type="entry name" value="SLC43A_AATransporter"/>
</dbReference>
<feature type="transmembrane region" description="Helical" evidence="9">
    <location>
        <begin position="472"/>
        <end position="495"/>
    </location>
</feature>
<evidence type="ECO:0000256" key="3">
    <source>
        <dbReference type="ARBA" id="ARBA00022448"/>
    </source>
</evidence>
<evidence type="ECO:0000313" key="10">
    <source>
        <dbReference type="EMBL" id="KFG31408.1"/>
    </source>
</evidence>
<keyword evidence="5" id="KW-0029">Amino-acid transport</keyword>
<feature type="transmembrane region" description="Helical" evidence="9">
    <location>
        <begin position="382"/>
        <end position="404"/>
    </location>
</feature>
<evidence type="ECO:0000256" key="9">
    <source>
        <dbReference type="SAM" id="Phobius"/>
    </source>
</evidence>
<dbReference type="Gene3D" id="1.20.1250.20">
    <property type="entry name" value="MFS general substrate transporter like domains"/>
    <property type="match status" value="2"/>
</dbReference>
<dbReference type="SUPFAM" id="SSF103473">
    <property type="entry name" value="MFS general substrate transporter"/>
    <property type="match status" value="1"/>
</dbReference>
<dbReference type="EMBL" id="AHZU02001529">
    <property type="protein sequence ID" value="KFG31408.1"/>
    <property type="molecule type" value="Genomic_DNA"/>
</dbReference>
<organism evidence="10 11">
    <name type="scientific">Toxoplasma gondii GAB2-2007-GAL-DOM2</name>
    <dbReference type="NCBI Taxonomy" id="1130820"/>
    <lineage>
        <taxon>Eukaryota</taxon>
        <taxon>Sar</taxon>
        <taxon>Alveolata</taxon>
        <taxon>Apicomplexa</taxon>
        <taxon>Conoidasida</taxon>
        <taxon>Coccidia</taxon>
        <taxon>Eucoccidiorida</taxon>
        <taxon>Eimeriorina</taxon>
        <taxon>Sarcocystidae</taxon>
        <taxon>Toxoplasma</taxon>
    </lineage>
</organism>